<dbReference type="EMBL" id="LVEA01000001">
    <property type="protein sequence ID" value="KYL05359.1"/>
    <property type="molecule type" value="Genomic_DNA"/>
</dbReference>
<evidence type="ECO:0000313" key="2">
    <source>
        <dbReference type="Proteomes" id="UP000075816"/>
    </source>
</evidence>
<sequence length="334" mass="39218">MAIKSSGPLSFSEIRKELGLSGQIRLGQTEVRDLASVSSGKIKFSDFYGKSNFNGVYLSNGILKNEEEFYPHEEFYLSNSVNFKTFLNLSKSGFHYDKYQYGKQFLLHMVAKGNHQFPDQLMLYLKNKKIGVKKKKLIKQSGSGDGATYFFENAKNIQNFKNYFMNYRFMQGQGDSPIFFHIQTVDLPPVKNDSDGELVRNAIAKRVYQYGYNITTYDFETSSSDVYETEMDDNLLEVKCRYYGTFSLQIVSKKQIHSKHLYFSIRRKNNNQYFKTFKSDGKEEQKSDNVWVYEYRFSRDSIFYDLFDISKVGFEEFIYSILTSDLYEMDNYLY</sequence>
<organism evidence="1 2">
    <name type="scientific">Fusobacterium necrophorum subsp. funduliforme</name>
    <dbReference type="NCBI Taxonomy" id="143387"/>
    <lineage>
        <taxon>Bacteria</taxon>
        <taxon>Fusobacteriati</taxon>
        <taxon>Fusobacteriota</taxon>
        <taxon>Fusobacteriia</taxon>
        <taxon>Fusobacteriales</taxon>
        <taxon>Fusobacteriaceae</taxon>
        <taxon>Fusobacterium</taxon>
    </lineage>
</organism>
<evidence type="ECO:0000313" key="1">
    <source>
        <dbReference type="EMBL" id="KYL05359.1"/>
    </source>
</evidence>
<proteinExistence type="predicted"/>
<accession>A0A162J904</accession>
<dbReference type="RefSeq" id="WP_062680950.1">
    <property type="nucleotide sequence ID" value="NZ_LVEA01000001.1"/>
</dbReference>
<protein>
    <submittedName>
        <fullName evidence="1">Uncharacterized protein</fullName>
    </submittedName>
</protein>
<comment type="caution">
    <text evidence="1">The sequence shown here is derived from an EMBL/GenBank/DDBJ whole genome shotgun (WGS) entry which is preliminary data.</text>
</comment>
<dbReference type="Proteomes" id="UP000075816">
    <property type="component" value="Unassembled WGS sequence"/>
</dbReference>
<gene>
    <name evidence="1" type="ORF">A2J07_01065</name>
</gene>
<reference evidence="1 2" key="1">
    <citation type="submission" date="2016-03" db="EMBL/GenBank/DDBJ databases">
        <title>Comparative genomics of human isolates of Fusobacterium necrophorum.</title>
        <authorList>
            <person name="Jensen A."/>
            <person name="Bank S."/>
            <person name="Andersen P.S."/>
            <person name="Kristensen L.H."/>
            <person name="Prag J."/>
        </authorList>
    </citation>
    <scope>NUCLEOTIDE SEQUENCE [LARGE SCALE GENOMIC DNA]</scope>
    <source>
        <strain evidence="1 2">LS_1264</strain>
    </source>
</reference>
<dbReference type="AlphaFoldDB" id="A0A162J904"/>
<name>A0A162J904_9FUSO</name>